<dbReference type="STRING" id="1073327.SAMN04488108_0239"/>
<proteinExistence type="predicted"/>
<dbReference type="AlphaFoldDB" id="A0A1M7Z3Z9"/>
<dbReference type="RefSeq" id="WP_073569924.1">
    <property type="nucleotide sequence ID" value="NZ_FRXN01000001.1"/>
</dbReference>
<reference evidence="2" key="1">
    <citation type="submission" date="2016-12" db="EMBL/GenBank/DDBJ databases">
        <authorList>
            <person name="Varghese N."/>
            <person name="Submissions S."/>
        </authorList>
    </citation>
    <scope>NUCLEOTIDE SEQUENCE [LARGE SCALE GENOMIC DNA]</scope>
    <source>
        <strain evidence="2">DSM 25035</strain>
    </source>
</reference>
<dbReference type="Proteomes" id="UP000184609">
    <property type="component" value="Unassembled WGS sequence"/>
</dbReference>
<keyword evidence="2" id="KW-1185">Reference proteome</keyword>
<evidence type="ECO:0000313" key="2">
    <source>
        <dbReference type="Proteomes" id="UP000184609"/>
    </source>
</evidence>
<dbReference type="OrthoDB" id="822152at2"/>
<evidence type="ECO:0000313" key="1">
    <source>
        <dbReference type="EMBL" id="SHO59601.1"/>
    </source>
</evidence>
<dbReference type="EMBL" id="FRXN01000001">
    <property type="protein sequence ID" value="SHO59601.1"/>
    <property type="molecule type" value="Genomic_DNA"/>
</dbReference>
<gene>
    <name evidence="1" type="ORF">SAMN04488108_0239</name>
</gene>
<accession>A0A1M7Z3Z9</accession>
<sequence>MGRSISYLFIGVFILFAFGCQNSSETEGESVESVVGEQVDDFATRLDLALASKKDWYEHWVSKTGRFTGVDFELMFADSLDGFEMPEKNPILENDPLFPYQIKHPGGNGTVDIYSYKVEEQDENGNPYLNPDSEVAWYKADGMKERLLFMGPSGMFEEGMWLNEDEFLVLGYFMEEEGYRPMAWLINVNKQILEQFRMKRVTKDYEKESYLNQKIKKLELS</sequence>
<name>A0A1M7Z3Z9_9BACT</name>
<protein>
    <submittedName>
        <fullName evidence="1">Uncharacterized protein</fullName>
    </submittedName>
</protein>
<organism evidence="1 2">
    <name type="scientific">Algoriphagus zhangzhouensis</name>
    <dbReference type="NCBI Taxonomy" id="1073327"/>
    <lineage>
        <taxon>Bacteria</taxon>
        <taxon>Pseudomonadati</taxon>
        <taxon>Bacteroidota</taxon>
        <taxon>Cytophagia</taxon>
        <taxon>Cytophagales</taxon>
        <taxon>Cyclobacteriaceae</taxon>
        <taxon>Algoriphagus</taxon>
    </lineage>
</organism>
<dbReference type="PROSITE" id="PS51257">
    <property type="entry name" value="PROKAR_LIPOPROTEIN"/>
    <property type="match status" value="1"/>
</dbReference>